<evidence type="ECO:0000313" key="3">
    <source>
        <dbReference type="Proteomes" id="UP000035909"/>
    </source>
</evidence>
<feature type="transmembrane region" description="Helical" evidence="1">
    <location>
        <begin position="92"/>
        <end position="112"/>
    </location>
</feature>
<feature type="transmembrane region" description="Helical" evidence="1">
    <location>
        <begin position="12"/>
        <end position="33"/>
    </location>
</feature>
<name>A0A0J1H953_9GAMM</name>
<keyword evidence="1" id="KW-1133">Transmembrane helix</keyword>
<dbReference type="Proteomes" id="UP000035909">
    <property type="component" value="Unassembled WGS sequence"/>
</dbReference>
<dbReference type="EMBL" id="LDOU01000015">
    <property type="protein sequence ID" value="KLV08201.1"/>
    <property type="molecule type" value="Genomic_DNA"/>
</dbReference>
<dbReference type="RefSeq" id="WP_047886089.1">
    <property type="nucleotide sequence ID" value="NZ_CP071326.1"/>
</dbReference>
<dbReference type="InterPro" id="IPR006750">
    <property type="entry name" value="YdcZ"/>
</dbReference>
<comment type="caution">
    <text evidence="2">The sequence shown here is derived from an EMBL/GenBank/DDBJ whole genome shotgun (WGS) entry which is preliminary data.</text>
</comment>
<evidence type="ECO:0000256" key="1">
    <source>
        <dbReference type="SAM" id="Phobius"/>
    </source>
</evidence>
<dbReference type="PANTHER" id="PTHR34821">
    <property type="entry name" value="INNER MEMBRANE PROTEIN YDCZ"/>
    <property type="match status" value="1"/>
</dbReference>
<reference evidence="2 3" key="1">
    <citation type="submission" date="2015-05" db="EMBL/GenBank/DDBJ databases">
        <title>Photobacterium galathea sp. nov.</title>
        <authorList>
            <person name="Machado H."/>
            <person name="Gram L."/>
        </authorList>
    </citation>
    <scope>NUCLEOTIDE SEQUENCE [LARGE SCALE GENOMIC DNA]</scope>
    <source>
        <strain evidence="2 3">DSM 22954</strain>
    </source>
</reference>
<feature type="transmembrane region" description="Helical" evidence="1">
    <location>
        <begin position="118"/>
        <end position="139"/>
    </location>
</feature>
<dbReference type="SUPFAM" id="SSF103473">
    <property type="entry name" value="MFS general substrate transporter"/>
    <property type="match status" value="1"/>
</dbReference>
<dbReference type="Pfam" id="PF04657">
    <property type="entry name" value="DMT_YdcZ"/>
    <property type="match status" value="1"/>
</dbReference>
<keyword evidence="1" id="KW-0812">Transmembrane</keyword>
<organism evidence="2 3">
    <name type="scientific">Photobacterium ganghwense</name>
    <dbReference type="NCBI Taxonomy" id="320778"/>
    <lineage>
        <taxon>Bacteria</taxon>
        <taxon>Pseudomonadati</taxon>
        <taxon>Pseudomonadota</taxon>
        <taxon>Gammaproteobacteria</taxon>
        <taxon>Vibrionales</taxon>
        <taxon>Vibrionaceae</taxon>
        <taxon>Photobacterium</taxon>
    </lineage>
</organism>
<keyword evidence="1" id="KW-0472">Membrane</keyword>
<feature type="transmembrane region" description="Helical" evidence="1">
    <location>
        <begin position="151"/>
        <end position="169"/>
    </location>
</feature>
<dbReference type="InterPro" id="IPR036259">
    <property type="entry name" value="MFS_trans_sf"/>
</dbReference>
<gene>
    <name evidence="2" type="ORF">ABT57_15490</name>
</gene>
<accession>A0A0J1H953</accession>
<evidence type="ECO:0000313" key="2">
    <source>
        <dbReference type="EMBL" id="KLV08201.1"/>
    </source>
</evidence>
<feature type="transmembrane region" description="Helical" evidence="1">
    <location>
        <begin position="45"/>
        <end position="68"/>
    </location>
</feature>
<dbReference type="PATRIC" id="fig|320778.3.peg.3369"/>
<proteinExistence type="predicted"/>
<dbReference type="STRING" id="320778.ABT57_15490"/>
<keyword evidence="3" id="KW-1185">Reference proteome</keyword>
<sequence length="170" mass="17828">MEQINQAADTKLAKSVGTIALALIGGGLLTLMIETNSQLAQTSSPMFASWVAHGVGAAVALVMMWLVLQRSKTPRQSEENQAHTSQTAKVPIWFYLGGIPGAFTVILAATAINGGLTLSATISLGLVGQIVFGMVADHFGLLRTRQRQISGSDLLIVALVLLGSILILFG</sequence>
<dbReference type="AlphaFoldDB" id="A0A0J1H953"/>
<dbReference type="PANTHER" id="PTHR34821:SF2">
    <property type="entry name" value="INNER MEMBRANE PROTEIN YDCZ"/>
    <property type="match status" value="1"/>
</dbReference>
<dbReference type="GO" id="GO:0005886">
    <property type="term" value="C:plasma membrane"/>
    <property type="evidence" value="ECO:0007669"/>
    <property type="project" value="TreeGrafter"/>
</dbReference>
<protein>
    <submittedName>
        <fullName evidence="2">Membrane protein</fullName>
    </submittedName>
</protein>